<dbReference type="Ensembl" id="ENSMZET00005017830.1">
    <property type="protein sequence ID" value="ENSMZEP00005017283.1"/>
    <property type="gene ID" value="ENSMZEG00005012986.1"/>
</dbReference>
<sequence length="81" mass="8676">PSGNNRETDSRQMRRLPDRVGSCVSGEAAAVVRCANASSTGDAETHDDLCVKLIKNADEPERKGTPLIKPGVSHRCALVLF</sequence>
<reference evidence="1" key="2">
    <citation type="submission" date="2025-08" db="UniProtKB">
        <authorList>
            <consortium name="Ensembl"/>
        </authorList>
    </citation>
    <scope>IDENTIFICATION</scope>
</reference>
<proteinExistence type="predicted"/>
<dbReference type="Proteomes" id="UP000265160">
    <property type="component" value="LG4"/>
</dbReference>
<reference evidence="1" key="3">
    <citation type="submission" date="2025-09" db="UniProtKB">
        <authorList>
            <consortium name="Ensembl"/>
        </authorList>
    </citation>
    <scope>IDENTIFICATION</scope>
</reference>
<keyword evidence="2" id="KW-1185">Reference proteome</keyword>
<dbReference type="GeneTree" id="ENSGT00940000178494"/>
<protein>
    <submittedName>
        <fullName evidence="1">Uncharacterized protein</fullName>
    </submittedName>
</protein>
<accession>A0A3P9C4S5</accession>
<name>A0A3P9C4S5_9CICH</name>
<evidence type="ECO:0000313" key="1">
    <source>
        <dbReference type="Ensembl" id="ENSMZEP00005017283.1"/>
    </source>
</evidence>
<dbReference type="AlphaFoldDB" id="A0A3P9C4S5"/>
<reference evidence="1 2" key="1">
    <citation type="journal article" date="2014" name="Nature">
        <title>The genomic substrate for adaptive radiation in African cichlid fish.</title>
        <authorList>
            <person name="Brawand D."/>
            <person name="Wagner C.E."/>
            <person name="Li Y.I."/>
            <person name="Malinsky M."/>
            <person name="Keller I."/>
            <person name="Fan S."/>
            <person name="Simakov O."/>
            <person name="Ng A.Y."/>
            <person name="Lim Z.W."/>
            <person name="Bezault E."/>
            <person name="Turner-Maier J."/>
            <person name="Johnson J."/>
            <person name="Alcazar R."/>
            <person name="Noh H.J."/>
            <person name="Russell P."/>
            <person name="Aken B."/>
            <person name="Alfoldi J."/>
            <person name="Amemiya C."/>
            <person name="Azzouzi N."/>
            <person name="Baroiller J.F."/>
            <person name="Barloy-Hubler F."/>
            <person name="Berlin A."/>
            <person name="Bloomquist R."/>
            <person name="Carleton K.L."/>
            <person name="Conte M.A."/>
            <person name="D'Cotta H."/>
            <person name="Eshel O."/>
            <person name="Gaffney L."/>
            <person name="Galibert F."/>
            <person name="Gante H.F."/>
            <person name="Gnerre S."/>
            <person name="Greuter L."/>
            <person name="Guyon R."/>
            <person name="Haddad N.S."/>
            <person name="Haerty W."/>
            <person name="Harris R.M."/>
            <person name="Hofmann H.A."/>
            <person name="Hourlier T."/>
            <person name="Hulata G."/>
            <person name="Jaffe D.B."/>
            <person name="Lara M."/>
            <person name="Lee A.P."/>
            <person name="MacCallum I."/>
            <person name="Mwaiko S."/>
            <person name="Nikaido M."/>
            <person name="Nishihara H."/>
            <person name="Ozouf-Costaz C."/>
            <person name="Penman D.J."/>
            <person name="Przybylski D."/>
            <person name="Rakotomanga M."/>
            <person name="Renn S.C.P."/>
            <person name="Ribeiro F.J."/>
            <person name="Ron M."/>
            <person name="Salzburger W."/>
            <person name="Sanchez-Pulido L."/>
            <person name="Santos M.E."/>
            <person name="Searle S."/>
            <person name="Sharpe T."/>
            <person name="Swofford R."/>
            <person name="Tan F.J."/>
            <person name="Williams L."/>
            <person name="Young S."/>
            <person name="Yin S."/>
            <person name="Okada N."/>
            <person name="Kocher T.D."/>
            <person name="Miska E.A."/>
            <person name="Lander E.S."/>
            <person name="Venkatesh B."/>
            <person name="Fernald R.D."/>
            <person name="Meyer A."/>
            <person name="Ponting C.P."/>
            <person name="Streelman J.T."/>
            <person name="Lindblad-Toh K."/>
            <person name="Seehausen O."/>
            <person name="Di Palma F."/>
        </authorList>
    </citation>
    <scope>NUCLEOTIDE SEQUENCE</scope>
</reference>
<evidence type="ECO:0000313" key="2">
    <source>
        <dbReference type="Proteomes" id="UP000265160"/>
    </source>
</evidence>
<organism evidence="1 2">
    <name type="scientific">Maylandia zebra</name>
    <name type="common">zebra mbuna</name>
    <dbReference type="NCBI Taxonomy" id="106582"/>
    <lineage>
        <taxon>Eukaryota</taxon>
        <taxon>Metazoa</taxon>
        <taxon>Chordata</taxon>
        <taxon>Craniata</taxon>
        <taxon>Vertebrata</taxon>
        <taxon>Euteleostomi</taxon>
        <taxon>Actinopterygii</taxon>
        <taxon>Neopterygii</taxon>
        <taxon>Teleostei</taxon>
        <taxon>Neoteleostei</taxon>
        <taxon>Acanthomorphata</taxon>
        <taxon>Ovalentaria</taxon>
        <taxon>Cichlomorphae</taxon>
        <taxon>Cichliformes</taxon>
        <taxon>Cichlidae</taxon>
        <taxon>African cichlids</taxon>
        <taxon>Pseudocrenilabrinae</taxon>
        <taxon>Haplochromini</taxon>
        <taxon>Maylandia</taxon>
        <taxon>Maylandia zebra complex</taxon>
    </lineage>
</organism>